<proteinExistence type="inferred from homology"/>
<dbReference type="SUPFAM" id="SSF53850">
    <property type="entry name" value="Periplasmic binding protein-like II"/>
    <property type="match status" value="1"/>
</dbReference>
<dbReference type="PANTHER" id="PTHR30024">
    <property type="entry name" value="ALIPHATIC SULFONATES-BINDING PROTEIN-RELATED"/>
    <property type="match status" value="1"/>
</dbReference>
<evidence type="ECO:0000313" key="5">
    <source>
        <dbReference type="EMBL" id="MBM6922341.1"/>
    </source>
</evidence>
<dbReference type="Proteomes" id="UP000724149">
    <property type="component" value="Unassembled WGS sequence"/>
</dbReference>
<dbReference type="Gene3D" id="3.40.190.10">
    <property type="entry name" value="Periplasmic binding protein-like II"/>
    <property type="match status" value="2"/>
</dbReference>
<organism evidence="5 6">
    <name type="scientific">Hydrogenoanaerobacterium saccharovorans</name>
    <dbReference type="NCBI Taxonomy" id="474960"/>
    <lineage>
        <taxon>Bacteria</taxon>
        <taxon>Bacillati</taxon>
        <taxon>Bacillota</taxon>
        <taxon>Clostridia</taxon>
        <taxon>Eubacteriales</taxon>
        <taxon>Oscillospiraceae</taxon>
        <taxon>Hydrogenoanaerobacterium</taxon>
    </lineage>
</organism>
<comment type="caution">
    <text evidence="5">The sequence shown here is derived from an EMBL/GenBank/DDBJ whole genome shotgun (WGS) entry which is preliminary data.</text>
</comment>
<evidence type="ECO:0000256" key="2">
    <source>
        <dbReference type="ARBA" id="ARBA00010742"/>
    </source>
</evidence>
<keyword evidence="3 4" id="KW-0732">Signal</keyword>
<gene>
    <name evidence="5" type="ORF">H9X81_01355</name>
</gene>
<comment type="subcellular location">
    <subcellularLocation>
        <location evidence="1">Periplasm</location>
    </subcellularLocation>
</comment>
<dbReference type="PANTHER" id="PTHR30024:SF47">
    <property type="entry name" value="TAURINE-BINDING PERIPLASMIC PROTEIN"/>
    <property type="match status" value="1"/>
</dbReference>
<reference evidence="5 6" key="1">
    <citation type="journal article" date="2021" name="Sci. Rep.">
        <title>The distribution of antibiotic resistance genes in chicken gut microbiota commensals.</title>
        <authorList>
            <person name="Juricova H."/>
            <person name="Matiasovicova J."/>
            <person name="Kubasova T."/>
            <person name="Cejkova D."/>
            <person name="Rychlik I."/>
        </authorList>
    </citation>
    <scope>NUCLEOTIDE SEQUENCE [LARGE SCALE GENOMIC DNA]</scope>
    <source>
        <strain evidence="5 6">An564</strain>
    </source>
</reference>
<feature type="chain" id="PRO_5046463757" evidence="4">
    <location>
        <begin position="22"/>
        <end position="337"/>
    </location>
</feature>
<dbReference type="Pfam" id="PF13379">
    <property type="entry name" value="NMT1_2"/>
    <property type="match status" value="1"/>
</dbReference>
<dbReference type="PROSITE" id="PS51257">
    <property type="entry name" value="PROKAR_LIPOPROTEIN"/>
    <property type="match status" value="1"/>
</dbReference>
<evidence type="ECO:0000256" key="4">
    <source>
        <dbReference type="SAM" id="SignalP"/>
    </source>
</evidence>
<feature type="signal peptide" evidence="4">
    <location>
        <begin position="1"/>
        <end position="21"/>
    </location>
</feature>
<dbReference type="EMBL" id="JACSNR010000001">
    <property type="protein sequence ID" value="MBM6922341.1"/>
    <property type="molecule type" value="Genomic_DNA"/>
</dbReference>
<evidence type="ECO:0000313" key="6">
    <source>
        <dbReference type="Proteomes" id="UP000724149"/>
    </source>
</evidence>
<evidence type="ECO:0000256" key="3">
    <source>
        <dbReference type="ARBA" id="ARBA00022729"/>
    </source>
</evidence>
<protein>
    <submittedName>
        <fullName evidence="5">ABC transporter substrate-binding protein</fullName>
    </submittedName>
</protein>
<evidence type="ECO:0000256" key="1">
    <source>
        <dbReference type="ARBA" id="ARBA00004418"/>
    </source>
</evidence>
<name>A0ABS2GJP2_9FIRM</name>
<dbReference type="RefSeq" id="WP_204719309.1">
    <property type="nucleotide sequence ID" value="NZ_JACSNR010000001.1"/>
</dbReference>
<sequence>MKKCVRVLAAMLAVLMMVSLSGCTSQEEADGLRTIDVCEVTHSVFYAPQYVAMSQGFFAEEGLSVELTVGQGADKVMAAVLSGSVDIGLAGPEAAIYVMGEGREDYPQVFAQLTQRDGSFLVGREPDEDFQWEDLKGSHLLPGRKGGVPYMTLEYVVREHGLTPGEDVLFDDSVDFSLMASAFAAGTGDYVTIFEPTASAMEMQGQGYILASVGEASGEVPFTAYFAAGSKIEEDPELFEGFTRAVYRGQKWVEEHSAEEVAEVLQPYFADTDLEVLVSVVENYKAIDAWAHTPVMSRPGFEKLQDIMQQAGQLEERVAYDDLVNTEFAERVTAEEA</sequence>
<comment type="similarity">
    <text evidence="2">Belongs to the bacterial solute-binding protein SsuA/TauA family.</text>
</comment>
<accession>A0ABS2GJP2</accession>
<keyword evidence="6" id="KW-1185">Reference proteome</keyword>